<feature type="transmembrane region" description="Helical" evidence="8">
    <location>
        <begin position="291"/>
        <end position="309"/>
    </location>
</feature>
<dbReference type="PROSITE" id="PS50850">
    <property type="entry name" value="MFS"/>
    <property type="match status" value="1"/>
</dbReference>
<evidence type="ECO:0000256" key="5">
    <source>
        <dbReference type="ARBA" id="ARBA00022692"/>
    </source>
</evidence>
<feature type="transmembrane region" description="Helical" evidence="8">
    <location>
        <begin position="169"/>
        <end position="194"/>
    </location>
</feature>
<feature type="transmembrane region" description="Helical" evidence="8">
    <location>
        <begin position="381"/>
        <end position="399"/>
    </location>
</feature>
<protein>
    <submittedName>
        <fullName evidence="10">MFS transporter</fullName>
    </submittedName>
</protein>
<name>A0ABU5K1C3_9BACI</name>
<comment type="subcellular location">
    <subcellularLocation>
        <location evidence="1">Cell membrane</location>
        <topology evidence="1">Multi-pass membrane protein</topology>
    </subcellularLocation>
</comment>
<feature type="transmembrane region" description="Helical" evidence="8">
    <location>
        <begin position="315"/>
        <end position="338"/>
    </location>
</feature>
<dbReference type="InterPro" id="IPR036259">
    <property type="entry name" value="MFS_trans_sf"/>
</dbReference>
<dbReference type="PANTHER" id="PTHR43124">
    <property type="entry name" value="PURINE EFFLUX PUMP PBUE"/>
    <property type="match status" value="1"/>
</dbReference>
<evidence type="ECO:0000256" key="3">
    <source>
        <dbReference type="ARBA" id="ARBA00022448"/>
    </source>
</evidence>
<evidence type="ECO:0000256" key="4">
    <source>
        <dbReference type="ARBA" id="ARBA00022475"/>
    </source>
</evidence>
<feature type="transmembrane region" description="Helical" evidence="8">
    <location>
        <begin position="51"/>
        <end position="73"/>
    </location>
</feature>
<evidence type="ECO:0000313" key="10">
    <source>
        <dbReference type="EMBL" id="MDZ5609540.1"/>
    </source>
</evidence>
<reference evidence="11" key="1">
    <citation type="submission" date="2023-11" db="EMBL/GenBank/DDBJ databases">
        <title>Genome Sequence of Bacillus pseudomycoides stain BUPM19.</title>
        <authorList>
            <person name="Farhat A."/>
        </authorList>
    </citation>
    <scope>NUCLEOTIDE SEQUENCE [LARGE SCALE GENOMIC DNA]</scope>
    <source>
        <strain evidence="11">BUPM19</strain>
    </source>
</reference>
<dbReference type="InterPro" id="IPR005829">
    <property type="entry name" value="Sugar_transporter_CS"/>
</dbReference>
<dbReference type="InterPro" id="IPR001958">
    <property type="entry name" value="Tet-R_TetA/multi-R_MdtG-like"/>
</dbReference>
<dbReference type="RefSeq" id="WP_374218977.1">
    <property type="nucleotide sequence ID" value="NZ_JAXOVW010000069.1"/>
</dbReference>
<feature type="transmembrane region" description="Helical" evidence="8">
    <location>
        <begin position="80"/>
        <end position="101"/>
    </location>
</feature>
<evidence type="ECO:0000256" key="1">
    <source>
        <dbReference type="ARBA" id="ARBA00004651"/>
    </source>
</evidence>
<dbReference type="InterPro" id="IPR011701">
    <property type="entry name" value="MFS"/>
</dbReference>
<organism evidence="10 11">
    <name type="scientific">Bacillus bingmayongensis</name>
    <dbReference type="NCBI Taxonomy" id="1150157"/>
    <lineage>
        <taxon>Bacteria</taxon>
        <taxon>Bacillati</taxon>
        <taxon>Bacillota</taxon>
        <taxon>Bacilli</taxon>
        <taxon>Bacillales</taxon>
        <taxon>Bacillaceae</taxon>
        <taxon>Bacillus</taxon>
    </lineage>
</organism>
<dbReference type="PROSITE" id="PS00217">
    <property type="entry name" value="SUGAR_TRANSPORT_2"/>
    <property type="match status" value="1"/>
</dbReference>
<evidence type="ECO:0000256" key="2">
    <source>
        <dbReference type="ARBA" id="ARBA00007520"/>
    </source>
</evidence>
<dbReference type="CDD" id="cd17474">
    <property type="entry name" value="MFS_YfmO_like"/>
    <property type="match status" value="1"/>
</dbReference>
<comment type="caution">
    <text evidence="10">The sequence shown here is derived from an EMBL/GenBank/DDBJ whole genome shotgun (WGS) entry which is preliminary data.</text>
</comment>
<keyword evidence="4" id="KW-1003">Cell membrane</keyword>
<keyword evidence="7 8" id="KW-0472">Membrane</keyword>
<dbReference type="PRINTS" id="PR01035">
    <property type="entry name" value="TCRTETA"/>
</dbReference>
<dbReference type="Proteomes" id="UP001291930">
    <property type="component" value="Unassembled WGS sequence"/>
</dbReference>
<evidence type="ECO:0000256" key="6">
    <source>
        <dbReference type="ARBA" id="ARBA00022989"/>
    </source>
</evidence>
<keyword evidence="6 8" id="KW-1133">Transmembrane helix</keyword>
<evidence type="ECO:0000256" key="7">
    <source>
        <dbReference type="ARBA" id="ARBA00023136"/>
    </source>
</evidence>
<dbReference type="InterPro" id="IPR050189">
    <property type="entry name" value="MFS_Efflux_Transporters"/>
</dbReference>
<dbReference type="EMBL" id="JAXOVW010000069">
    <property type="protein sequence ID" value="MDZ5609540.1"/>
    <property type="molecule type" value="Genomic_DNA"/>
</dbReference>
<feature type="domain" description="Major facilitator superfamily (MFS) profile" evidence="9">
    <location>
        <begin position="15"/>
        <end position="403"/>
    </location>
</feature>
<keyword evidence="11" id="KW-1185">Reference proteome</keyword>
<sequence>MKGFEINMFKKENCCLIALASVPLVMTLGNSMLIPILPTLEKKLHISSFQVSMIITIYSIVAILLIPIAGYLSDRWGRKMVMVPSLFIAAIGGAITGWVSWKVENPYVWILIGRAIQGIGAAGAMPVVIPCVGDLYKDEKQVSTGLGVIETSNTFGKVLSPILGSTLAAVVWFLPFWAIPVLCAVAIILLLLLVKAKKQENQAPPFKEFIQSISSTFREKGRWLVAIFALGAIIMLILFGILFYLSTILEEKYNIHGIWKGCILAIPLLVLSISSYMAGKKIGDDQVIMKKCIYIGFILAAVSVILPLFLKGIYLLILCLVIMGIGIGIALPCLDALITQGIEKEQRGTVTSFYSSMRFIGVAAGPPLYSYFMKGTDYEVFYLTCIFAVAGAIITIIWIKPKKNNESLHSVPKPTS</sequence>
<proteinExistence type="inferred from homology"/>
<evidence type="ECO:0000259" key="9">
    <source>
        <dbReference type="PROSITE" id="PS50850"/>
    </source>
</evidence>
<dbReference type="SUPFAM" id="SSF103473">
    <property type="entry name" value="MFS general substrate transporter"/>
    <property type="match status" value="1"/>
</dbReference>
<dbReference type="InterPro" id="IPR020846">
    <property type="entry name" value="MFS_dom"/>
</dbReference>
<feature type="transmembrane region" description="Helical" evidence="8">
    <location>
        <begin position="223"/>
        <end position="245"/>
    </location>
</feature>
<evidence type="ECO:0000313" key="11">
    <source>
        <dbReference type="Proteomes" id="UP001291930"/>
    </source>
</evidence>
<gene>
    <name evidence="10" type="ORF">U2I54_21350</name>
</gene>
<comment type="similarity">
    <text evidence="2">Belongs to the major facilitator superfamily. TCR/Tet family.</text>
</comment>
<dbReference type="PANTHER" id="PTHR43124:SF3">
    <property type="entry name" value="CHLORAMPHENICOL EFFLUX PUMP RV0191"/>
    <property type="match status" value="1"/>
</dbReference>
<dbReference type="Gene3D" id="1.20.1250.20">
    <property type="entry name" value="MFS general substrate transporter like domains"/>
    <property type="match status" value="1"/>
</dbReference>
<feature type="transmembrane region" description="Helical" evidence="8">
    <location>
        <begin position="257"/>
        <end position="279"/>
    </location>
</feature>
<dbReference type="PROSITE" id="PS00216">
    <property type="entry name" value="SUGAR_TRANSPORT_1"/>
    <property type="match status" value="1"/>
</dbReference>
<accession>A0ABU5K1C3</accession>
<keyword evidence="5 8" id="KW-0812">Transmembrane</keyword>
<keyword evidence="3" id="KW-0813">Transport</keyword>
<evidence type="ECO:0000256" key="8">
    <source>
        <dbReference type="SAM" id="Phobius"/>
    </source>
</evidence>
<dbReference type="Pfam" id="PF07690">
    <property type="entry name" value="MFS_1"/>
    <property type="match status" value="2"/>
</dbReference>